<dbReference type="Proteomes" id="UP001443914">
    <property type="component" value="Unassembled WGS sequence"/>
</dbReference>
<proteinExistence type="predicted"/>
<evidence type="ECO:0000256" key="1">
    <source>
        <dbReference type="ARBA" id="ARBA00022737"/>
    </source>
</evidence>
<feature type="repeat" description="PPR" evidence="2">
    <location>
        <begin position="254"/>
        <end position="288"/>
    </location>
</feature>
<dbReference type="Pfam" id="PF13041">
    <property type="entry name" value="PPR_2"/>
    <property type="match status" value="2"/>
</dbReference>
<reference evidence="3" key="1">
    <citation type="submission" date="2024-03" db="EMBL/GenBank/DDBJ databases">
        <title>WGS assembly of Saponaria officinalis var. Norfolk2.</title>
        <authorList>
            <person name="Jenkins J."/>
            <person name="Shu S."/>
            <person name="Grimwood J."/>
            <person name="Barry K."/>
            <person name="Goodstein D."/>
            <person name="Schmutz J."/>
            <person name="Leebens-Mack J."/>
            <person name="Osbourn A."/>
        </authorList>
    </citation>
    <scope>NUCLEOTIDE SEQUENCE [LARGE SCALE GENOMIC DNA]</scope>
    <source>
        <strain evidence="3">JIC</strain>
    </source>
</reference>
<sequence length="541" mass="62905">MHHQFRPLMNFFRRVAHLNGNLRAIPLYQFCCTPDFFPLSSLPDAVMFRAFHFGCDPKLNNLDADFPGVPSNSREKPMHVNETALRVQNILKKFSYSSNEERAEALDNCELSLSDDLVLDVLRRHHSDWNSAFQFFNWVTSVTYLSGYTPSSEAYNEMLGILGKARQFEELQQIFDEMFKRGVMNQRSCDIVLHRYAAAHKIDDAIEFFYKREQYGLELDLAAFQSLLMSLCRYKHVETAEDLFHSKKEEFRYDIKTWNIILNGWCVLRNLHETKRFWNELVRSECKPDKYSHGTYINSLCKSGKASSAVKLFRAMWEKGCAPDTVICNSVIDGLCFKKRVPEALEIFREMDAKGCRPNVSTYNCLIQHMCKIRRMEMASKLLSEMEEKGGDCTPNDMTYIYLLTVAKKPDEVVSLLDRMKRQGCEMTGDVYNLVLRLYLSWDSEEHVQSTWADMSRDGIGPDQRSYTVMIHKRYDQGKIKDALDYFTEMTSKKLTPEPRTMILVDAMKAKLEEARGSEVSSDIQLLPRRRKSNNFTHAVR</sequence>
<accession>A0AAW1M8P8</accession>
<feature type="repeat" description="PPR" evidence="2">
    <location>
        <begin position="289"/>
        <end position="323"/>
    </location>
</feature>
<evidence type="ECO:0000313" key="3">
    <source>
        <dbReference type="EMBL" id="KAK9742624.1"/>
    </source>
</evidence>
<dbReference type="InterPro" id="IPR044578">
    <property type="entry name" value="BIR6-like"/>
</dbReference>
<keyword evidence="1" id="KW-0677">Repeat</keyword>
<name>A0AAW1M8P8_SAPOF</name>
<dbReference type="EMBL" id="JBDFQZ010000003">
    <property type="protein sequence ID" value="KAK9742624.1"/>
    <property type="molecule type" value="Genomic_DNA"/>
</dbReference>
<feature type="repeat" description="PPR" evidence="2">
    <location>
        <begin position="151"/>
        <end position="185"/>
    </location>
</feature>
<feature type="repeat" description="PPR" evidence="2">
    <location>
        <begin position="324"/>
        <end position="358"/>
    </location>
</feature>
<feature type="repeat" description="PPR" evidence="2">
    <location>
        <begin position="359"/>
        <end position="393"/>
    </location>
</feature>
<dbReference type="PANTHER" id="PTHR47003">
    <property type="entry name" value="OS01G0970900 PROTEIN"/>
    <property type="match status" value="1"/>
</dbReference>
<organism evidence="3 4">
    <name type="scientific">Saponaria officinalis</name>
    <name type="common">Common soapwort</name>
    <name type="synonym">Lychnis saponaria</name>
    <dbReference type="NCBI Taxonomy" id="3572"/>
    <lineage>
        <taxon>Eukaryota</taxon>
        <taxon>Viridiplantae</taxon>
        <taxon>Streptophyta</taxon>
        <taxon>Embryophyta</taxon>
        <taxon>Tracheophyta</taxon>
        <taxon>Spermatophyta</taxon>
        <taxon>Magnoliopsida</taxon>
        <taxon>eudicotyledons</taxon>
        <taxon>Gunneridae</taxon>
        <taxon>Pentapetalae</taxon>
        <taxon>Caryophyllales</taxon>
        <taxon>Caryophyllaceae</taxon>
        <taxon>Caryophylleae</taxon>
        <taxon>Saponaria</taxon>
    </lineage>
</organism>
<gene>
    <name evidence="3" type="ORF">RND81_03G186400</name>
</gene>
<dbReference type="NCBIfam" id="TIGR00756">
    <property type="entry name" value="PPR"/>
    <property type="match status" value="4"/>
</dbReference>
<feature type="repeat" description="PPR" evidence="2">
    <location>
        <begin position="463"/>
        <end position="497"/>
    </location>
</feature>
<dbReference type="InterPro" id="IPR011990">
    <property type="entry name" value="TPR-like_helical_dom_sf"/>
</dbReference>
<dbReference type="AlphaFoldDB" id="A0AAW1M8P8"/>
<dbReference type="PROSITE" id="PS51375">
    <property type="entry name" value="PPR"/>
    <property type="match status" value="6"/>
</dbReference>
<dbReference type="GO" id="GO:0008380">
    <property type="term" value="P:RNA splicing"/>
    <property type="evidence" value="ECO:0007669"/>
    <property type="project" value="InterPro"/>
</dbReference>
<dbReference type="InterPro" id="IPR002885">
    <property type="entry name" value="PPR_rpt"/>
</dbReference>
<dbReference type="Gene3D" id="1.25.40.10">
    <property type="entry name" value="Tetratricopeptide repeat domain"/>
    <property type="match status" value="4"/>
</dbReference>
<dbReference type="PANTHER" id="PTHR47003:SF11">
    <property type="entry name" value="PPR SUPERFAMILY PROTEIN"/>
    <property type="match status" value="1"/>
</dbReference>
<evidence type="ECO:0000256" key="2">
    <source>
        <dbReference type="PROSITE-ProRule" id="PRU00708"/>
    </source>
</evidence>
<evidence type="ECO:0008006" key="5">
    <source>
        <dbReference type="Google" id="ProtNLM"/>
    </source>
</evidence>
<keyword evidence="4" id="KW-1185">Reference proteome</keyword>
<comment type="caution">
    <text evidence="3">The sequence shown here is derived from an EMBL/GenBank/DDBJ whole genome shotgun (WGS) entry which is preliminary data.</text>
</comment>
<dbReference type="Pfam" id="PF13812">
    <property type="entry name" value="PPR_3"/>
    <property type="match status" value="2"/>
</dbReference>
<dbReference type="Pfam" id="PF01535">
    <property type="entry name" value="PPR"/>
    <property type="match status" value="1"/>
</dbReference>
<evidence type="ECO:0000313" key="4">
    <source>
        <dbReference type="Proteomes" id="UP001443914"/>
    </source>
</evidence>
<protein>
    <recommendedName>
        <fullName evidence="5">Pentatricopeptide repeat-containing protein</fullName>
    </recommendedName>
</protein>